<evidence type="ECO:0000259" key="9">
    <source>
        <dbReference type="Pfam" id="PF00924"/>
    </source>
</evidence>
<dbReference type="SUPFAM" id="SSF50182">
    <property type="entry name" value="Sm-like ribonucleoproteins"/>
    <property type="match status" value="1"/>
</dbReference>
<evidence type="ECO:0000259" key="10">
    <source>
        <dbReference type="Pfam" id="PF21088"/>
    </source>
</evidence>
<dbReference type="InterPro" id="IPR010920">
    <property type="entry name" value="LSM_dom_sf"/>
</dbReference>
<dbReference type="Gene3D" id="1.10.287.1260">
    <property type="match status" value="1"/>
</dbReference>
<dbReference type="Proteomes" id="UP000276940">
    <property type="component" value="Unassembled WGS sequence"/>
</dbReference>
<comment type="similarity">
    <text evidence="2">Belongs to the MscS (TC 1.A.23) family.</text>
</comment>
<reference evidence="12 16" key="3">
    <citation type="submission" date="2019-11" db="EMBL/GenBank/DDBJ databases">
        <title>Draft genome sequence of 12 host-associated Lactobacillus reuteri rodent strains.</title>
        <authorList>
            <person name="Zhang S."/>
            <person name="Ozcam M."/>
            <person name="Van Pijkeren J.P."/>
        </authorList>
    </citation>
    <scope>NUCLEOTIDE SEQUENCE [LARGE SCALE GENOMIC DNA]</scope>
    <source>
        <strain evidence="12 16">N4I</strain>
    </source>
</reference>
<keyword evidence="6 8" id="KW-0472">Membrane</keyword>
<keyword evidence="4 8" id="KW-0812">Transmembrane</keyword>
<dbReference type="EMBL" id="JOSX01000002">
    <property type="protein sequence ID" value="KEK16801.1"/>
    <property type="molecule type" value="Genomic_DNA"/>
</dbReference>
<evidence type="ECO:0000313" key="13">
    <source>
        <dbReference type="EMBL" id="RMX25171.1"/>
    </source>
</evidence>
<comment type="subcellular location">
    <subcellularLocation>
        <location evidence="1">Cell membrane</location>
        <topology evidence="1">Multi-pass membrane protein</topology>
    </subcellularLocation>
</comment>
<gene>
    <name evidence="13" type="ORF">C5O77_06380</name>
    <name evidence="12" type="ORF">GIX76_02635</name>
    <name evidence="11" type="ORF">LR3_10555</name>
</gene>
<dbReference type="Pfam" id="PF21088">
    <property type="entry name" value="MS_channel_1st"/>
    <property type="match status" value="1"/>
</dbReference>
<dbReference type="FunFam" id="2.30.30.60:FF:000001">
    <property type="entry name" value="MscS Mechanosensitive ion channel"/>
    <property type="match status" value="1"/>
</dbReference>
<dbReference type="InterPro" id="IPR049142">
    <property type="entry name" value="MS_channel_1st"/>
</dbReference>
<comment type="function">
    <text evidence="7">May play a role in resistance to osmotic downshock.</text>
</comment>
<sequence length="291" mass="31990">MITGATSLTSKQTEQLKKAFTDLSWHEISQQLLSKFLLIIVTFVLFLILLWVGRVIIVHLFQESKKYNVLKNSNRMATVKALVLNIYRYTCYFFLLYAILSEIGVPVGTLIAGAGIFSLALGLGAQSLVSDIVTGFFILLEQQLDVGDTVQIGQIKGTVTALGIRTTQVTSSDGTLNFIPNRNITIVQNLSRNNMVSNVDIRITSKTPLSKVEEIVTQVNKKLVPQTKALQLKPVIVGPVVTPDGALVFRVTITAVSGKQSTVASRFLAAYLKELRTNNIPIAWEGTSNEY</sequence>
<dbReference type="GO" id="GO:0005886">
    <property type="term" value="C:plasma membrane"/>
    <property type="evidence" value="ECO:0007669"/>
    <property type="project" value="UniProtKB-SubCell"/>
</dbReference>
<evidence type="ECO:0000256" key="5">
    <source>
        <dbReference type="ARBA" id="ARBA00022989"/>
    </source>
</evidence>
<name>A0A073K419_LIMRT</name>
<dbReference type="Gene3D" id="2.30.30.60">
    <property type="match status" value="1"/>
</dbReference>
<dbReference type="Pfam" id="PF00924">
    <property type="entry name" value="MS_channel_2nd"/>
    <property type="match status" value="1"/>
</dbReference>
<feature type="transmembrane region" description="Helical" evidence="8">
    <location>
        <begin position="82"/>
        <end position="100"/>
    </location>
</feature>
<dbReference type="InterPro" id="IPR045276">
    <property type="entry name" value="YbiO_bact"/>
</dbReference>
<dbReference type="InterPro" id="IPR011014">
    <property type="entry name" value="MscS_channel_TM-2"/>
</dbReference>
<dbReference type="AlphaFoldDB" id="A0A073K419"/>
<evidence type="ECO:0000256" key="6">
    <source>
        <dbReference type="ARBA" id="ARBA00023136"/>
    </source>
</evidence>
<proteinExistence type="inferred from homology"/>
<dbReference type="EMBL" id="PTLS01000028">
    <property type="protein sequence ID" value="RMX25171.1"/>
    <property type="molecule type" value="Genomic_DNA"/>
</dbReference>
<dbReference type="EMBL" id="WJND01000002">
    <property type="protein sequence ID" value="MRG88906.1"/>
    <property type="molecule type" value="Genomic_DNA"/>
</dbReference>
<evidence type="ECO:0000256" key="2">
    <source>
        <dbReference type="ARBA" id="ARBA00008017"/>
    </source>
</evidence>
<organism evidence="11 14">
    <name type="scientific">Limosilactobacillus reuteri</name>
    <name type="common">Lactobacillus reuteri</name>
    <dbReference type="NCBI Taxonomy" id="1598"/>
    <lineage>
        <taxon>Bacteria</taxon>
        <taxon>Bacillati</taxon>
        <taxon>Bacillota</taxon>
        <taxon>Bacilli</taxon>
        <taxon>Lactobacillales</taxon>
        <taxon>Lactobacillaceae</taxon>
        <taxon>Limosilactobacillus</taxon>
    </lineage>
</organism>
<evidence type="ECO:0000256" key="1">
    <source>
        <dbReference type="ARBA" id="ARBA00004651"/>
    </source>
</evidence>
<evidence type="ECO:0000256" key="7">
    <source>
        <dbReference type="ARBA" id="ARBA00059688"/>
    </source>
</evidence>
<dbReference type="InterPro" id="IPR006685">
    <property type="entry name" value="MscS_channel_2nd"/>
</dbReference>
<protein>
    <submittedName>
        <fullName evidence="12 13">Mechanosensitive ion channel</fullName>
    </submittedName>
    <submittedName>
        <fullName evidence="11">Mechanosensitive ion channel protein</fullName>
    </submittedName>
</protein>
<dbReference type="PANTHER" id="PTHR30460">
    <property type="entry name" value="MODERATE CONDUCTANCE MECHANOSENSITIVE CHANNEL YBIO"/>
    <property type="match status" value="1"/>
</dbReference>
<dbReference type="SUPFAM" id="SSF82861">
    <property type="entry name" value="Mechanosensitive channel protein MscS (YggB), transmembrane region"/>
    <property type="match status" value="1"/>
</dbReference>
<dbReference type="InterPro" id="IPR023408">
    <property type="entry name" value="MscS_beta-dom_sf"/>
</dbReference>
<evidence type="ECO:0000256" key="4">
    <source>
        <dbReference type="ARBA" id="ARBA00022692"/>
    </source>
</evidence>
<evidence type="ECO:0000313" key="11">
    <source>
        <dbReference type="EMBL" id="KEK16801.1"/>
    </source>
</evidence>
<accession>A0A073K419</accession>
<reference evidence="13 15" key="2">
    <citation type="journal article" date="2018" name="J Appl Environ Microbiol">
        <title>The gut symbionts Lactobacillus reuteri R2lc and 2010 encode a polyketide synthase cluster that activates the mammalian aryl-hydrocarbon receptor.</title>
        <authorList>
            <person name="Ozcam M."/>
            <person name="Roos S."/>
            <person name="Van Pijkeren J.P."/>
        </authorList>
    </citation>
    <scope>NUCLEOTIDE SEQUENCE [LARGE SCALE GENOMIC DNA]</scope>
    <source>
        <strain evidence="13 15">R2lc</strain>
    </source>
</reference>
<evidence type="ECO:0000256" key="8">
    <source>
        <dbReference type="SAM" id="Phobius"/>
    </source>
</evidence>
<dbReference type="RefSeq" id="WP_003666699.1">
    <property type="nucleotide sequence ID" value="NZ_JAJGVW010000132.1"/>
</dbReference>
<dbReference type="Proteomes" id="UP000027731">
    <property type="component" value="Unassembled WGS sequence"/>
</dbReference>
<dbReference type="PATRIC" id="fig|1598.90.peg.66"/>
<keyword evidence="5 8" id="KW-1133">Transmembrane helix</keyword>
<evidence type="ECO:0000313" key="16">
    <source>
        <dbReference type="Proteomes" id="UP000460207"/>
    </source>
</evidence>
<comment type="caution">
    <text evidence="11">The sequence shown here is derived from an EMBL/GenBank/DDBJ whole genome shotgun (WGS) entry which is preliminary data.</text>
</comment>
<evidence type="ECO:0000313" key="15">
    <source>
        <dbReference type="Proteomes" id="UP000276940"/>
    </source>
</evidence>
<feature type="transmembrane region" description="Helical" evidence="8">
    <location>
        <begin position="106"/>
        <end position="125"/>
    </location>
</feature>
<keyword evidence="3" id="KW-1003">Cell membrane</keyword>
<dbReference type="Proteomes" id="UP000460207">
    <property type="component" value="Unassembled WGS sequence"/>
</dbReference>
<feature type="transmembrane region" description="Helical" evidence="8">
    <location>
        <begin position="36"/>
        <end position="61"/>
    </location>
</feature>
<feature type="domain" description="Mechanosensitive ion channel transmembrane helices 2/3" evidence="10">
    <location>
        <begin position="85"/>
        <end position="126"/>
    </location>
</feature>
<evidence type="ECO:0000313" key="14">
    <source>
        <dbReference type="Proteomes" id="UP000027731"/>
    </source>
</evidence>
<dbReference type="Gene3D" id="3.30.70.100">
    <property type="match status" value="1"/>
</dbReference>
<evidence type="ECO:0000256" key="3">
    <source>
        <dbReference type="ARBA" id="ARBA00022475"/>
    </source>
</evidence>
<evidence type="ECO:0000313" key="12">
    <source>
        <dbReference type="EMBL" id="MRG88906.1"/>
    </source>
</evidence>
<dbReference type="GO" id="GO:0008381">
    <property type="term" value="F:mechanosensitive monoatomic ion channel activity"/>
    <property type="evidence" value="ECO:0007669"/>
    <property type="project" value="InterPro"/>
</dbReference>
<feature type="domain" description="Mechanosensitive ion channel MscS" evidence="9">
    <location>
        <begin position="128"/>
        <end position="192"/>
    </location>
</feature>
<reference evidence="11 14" key="1">
    <citation type="submission" date="2014-06" db="EMBL/GenBank/DDBJ databases">
        <title>Genetic determinant of reutericyclin biosynthesis of Lactobacillus reuteri.</title>
        <authorList>
            <person name="Lin X."/>
            <person name="Duar R."/>
            <person name="Walter J."/>
            <person name="Gaenzle M."/>
        </authorList>
    </citation>
    <scope>NUCLEOTIDE SEQUENCE [LARGE SCALE GENOMIC DNA]</scope>
    <source>
        <strain evidence="11 14">LTH2584</strain>
    </source>
</reference>
<dbReference type="PANTHER" id="PTHR30460:SF0">
    <property type="entry name" value="MODERATE CONDUCTANCE MECHANOSENSITIVE CHANNEL YBIO"/>
    <property type="match status" value="1"/>
</dbReference>